<dbReference type="InterPro" id="IPR036188">
    <property type="entry name" value="FAD/NAD-bd_sf"/>
</dbReference>
<name>A0A2Z4G6I4_9BACT</name>
<feature type="domain" description="FAD/NAD(P)-binding" evidence="5">
    <location>
        <begin position="6"/>
        <end position="305"/>
    </location>
</feature>
<keyword evidence="2" id="KW-0285">Flavoprotein</keyword>
<evidence type="ECO:0000256" key="1">
    <source>
        <dbReference type="ARBA" id="ARBA00001974"/>
    </source>
</evidence>
<reference evidence="7 8" key="1">
    <citation type="submission" date="2018-05" db="EMBL/GenBank/DDBJ databases">
        <title>Complete genome sequence of Arcticibacterium luteifluviistationis SM1504T, a cytophagaceae bacterium isolated from Arctic surface seawater.</title>
        <authorList>
            <person name="Li Y."/>
            <person name="Qin Q.-L."/>
        </authorList>
    </citation>
    <scope>NUCLEOTIDE SEQUENCE [LARGE SCALE GENOMIC DNA]</scope>
    <source>
        <strain evidence="7 8">SM1504</strain>
    </source>
</reference>
<accession>A0A2Z4G6I4</accession>
<dbReference type="Gene3D" id="3.30.390.30">
    <property type="match status" value="1"/>
</dbReference>
<dbReference type="EMBL" id="CP029480">
    <property type="protein sequence ID" value="AWV96752.1"/>
    <property type="molecule type" value="Genomic_DNA"/>
</dbReference>
<dbReference type="InterPro" id="IPR050446">
    <property type="entry name" value="FAD-oxidoreductase/Apoptosis"/>
</dbReference>
<protein>
    <submittedName>
        <fullName evidence="7">Pyridine nucleotide-disulfide oxidoreductase</fullName>
    </submittedName>
</protein>
<dbReference type="KEGG" id="als:DJ013_00500"/>
<feature type="domain" description="Reductase C-terminal" evidence="6">
    <location>
        <begin position="325"/>
        <end position="406"/>
    </location>
</feature>
<evidence type="ECO:0000313" key="7">
    <source>
        <dbReference type="EMBL" id="AWV96752.1"/>
    </source>
</evidence>
<evidence type="ECO:0000256" key="2">
    <source>
        <dbReference type="ARBA" id="ARBA00022630"/>
    </source>
</evidence>
<evidence type="ECO:0000259" key="5">
    <source>
        <dbReference type="Pfam" id="PF07992"/>
    </source>
</evidence>
<dbReference type="RefSeq" id="WP_111369854.1">
    <property type="nucleotide sequence ID" value="NZ_CP029480.1"/>
</dbReference>
<evidence type="ECO:0000256" key="3">
    <source>
        <dbReference type="ARBA" id="ARBA00022827"/>
    </source>
</evidence>
<dbReference type="AlphaFoldDB" id="A0A2Z4G6I4"/>
<evidence type="ECO:0000313" key="8">
    <source>
        <dbReference type="Proteomes" id="UP000249873"/>
    </source>
</evidence>
<dbReference type="SUPFAM" id="SSF51905">
    <property type="entry name" value="FAD/NAD(P)-binding domain"/>
    <property type="match status" value="1"/>
</dbReference>
<dbReference type="InterPro" id="IPR023753">
    <property type="entry name" value="FAD/NAD-binding_dom"/>
</dbReference>
<dbReference type="InterPro" id="IPR028202">
    <property type="entry name" value="Reductase_C"/>
</dbReference>
<comment type="cofactor">
    <cofactor evidence="1">
        <name>FAD</name>
        <dbReference type="ChEBI" id="CHEBI:57692"/>
    </cofactor>
</comment>
<keyword evidence="4" id="KW-0560">Oxidoreductase</keyword>
<dbReference type="PANTHER" id="PTHR43557:SF2">
    <property type="entry name" value="RIESKE DOMAIN-CONTAINING PROTEIN-RELATED"/>
    <property type="match status" value="1"/>
</dbReference>
<dbReference type="PANTHER" id="PTHR43557">
    <property type="entry name" value="APOPTOSIS-INDUCING FACTOR 1"/>
    <property type="match status" value="1"/>
</dbReference>
<keyword evidence="3" id="KW-0274">FAD</keyword>
<dbReference type="SUPFAM" id="SSF55424">
    <property type="entry name" value="FAD/NAD-linked reductases, dimerisation (C-terminal) domain"/>
    <property type="match status" value="1"/>
</dbReference>
<dbReference type="InterPro" id="IPR016156">
    <property type="entry name" value="FAD/NAD-linked_Rdtase_dimer_sf"/>
</dbReference>
<organism evidence="7 8">
    <name type="scientific">Arcticibacterium luteifluviistationis</name>
    <dbReference type="NCBI Taxonomy" id="1784714"/>
    <lineage>
        <taxon>Bacteria</taxon>
        <taxon>Pseudomonadati</taxon>
        <taxon>Bacteroidota</taxon>
        <taxon>Cytophagia</taxon>
        <taxon>Cytophagales</taxon>
        <taxon>Leadbetterellaceae</taxon>
        <taxon>Arcticibacterium</taxon>
    </lineage>
</organism>
<dbReference type="GO" id="GO:0016651">
    <property type="term" value="F:oxidoreductase activity, acting on NAD(P)H"/>
    <property type="evidence" value="ECO:0007669"/>
    <property type="project" value="TreeGrafter"/>
</dbReference>
<sequence>MEKLNCLIIGASHAGVNCAFALRKEGWTGNITLFDSDPNLPYHRPPLSKSFLTSEFGIEKHQLKPQLAYAKDEINLNLGKRITVIDRQNKVVTAVDGVTYTYDKLVLATGASPLIPNIEGLKSHPNIYPLRTAQDVLNIKSSFENSISKKVIIIGGGYIGLEIAASLISLSAHVTLLEREERLLARVTSPEVSQYFEKTHKEKGVIIHTAKEVTKITKTEGNLKVTCSDQTVFESDMIIFGVGIRVNTDLATEANLEVKSGIVVNGNCETSDKDIYAIGDNTYHYNPHYDRHLRLESVQNAVDQGKVAAKAICEKSDVIYDAIPWFWSDQYNLKLQMVGLIEGYNEVIERIDLEDENKRSAWFFKNEELLSVQAVNDAKAYVYGTKLIKEKAQVNKGILKSTNEPLDIKRLAL</sequence>
<proteinExistence type="predicted"/>
<dbReference type="Pfam" id="PF07992">
    <property type="entry name" value="Pyr_redox_2"/>
    <property type="match status" value="1"/>
</dbReference>
<gene>
    <name evidence="7" type="ORF">DJ013_00500</name>
</gene>
<dbReference type="PRINTS" id="PR00411">
    <property type="entry name" value="PNDRDTASEI"/>
</dbReference>
<dbReference type="PRINTS" id="PR00368">
    <property type="entry name" value="FADPNR"/>
</dbReference>
<dbReference type="Gene3D" id="3.50.50.60">
    <property type="entry name" value="FAD/NAD(P)-binding domain"/>
    <property type="match status" value="2"/>
</dbReference>
<evidence type="ECO:0000256" key="4">
    <source>
        <dbReference type="ARBA" id="ARBA00023002"/>
    </source>
</evidence>
<keyword evidence="8" id="KW-1185">Reference proteome</keyword>
<dbReference type="Proteomes" id="UP000249873">
    <property type="component" value="Chromosome"/>
</dbReference>
<evidence type="ECO:0000259" key="6">
    <source>
        <dbReference type="Pfam" id="PF14759"/>
    </source>
</evidence>
<dbReference type="OrthoDB" id="9792592at2"/>
<dbReference type="Pfam" id="PF14759">
    <property type="entry name" value="Reductase_C"/>
    <property type="match status" value="1"/>
</dbReference>
<dbReference type="GO" id="GO:0005737">
    <property type="term" value="C:cytoplasm"/>
    <property type="evidence" value="ECO:0007669"/>
    <property type="project" value="TreeGrafter"/>
</dbReference>